<proteinExistence type="predicted"/>
<keyword evidence="5" id="KW-0238">DNA-binding</keyword>
<evidence type="ECO:0000256" key="5">
    <source>
        <dbReference type="ARBA" id="ARBA00023125"/>
    </source>
</evidence>
<protein>
    <submittedName>
        <fullName evidence="11">TY1 enhancer activator</fullName>
    </submittedName>
</protein>
<feature type="region of interest" description="Disordered" evidence="9">
    <location>
        <begin position="645"/>
        <end position="675"/>
    </location>
</feature>
<keyword evidence="6" id="KW-0804">Transcription</keyword>
<comment type="subcellular location">
    <subcellularLocation>
        <location evidence="1">Nucleus</location>
    </subcellularLocation>
</comment>
<evidence type="ECO:0000256" key="1">
    <source>
        <dbReference type="ARBA" id="ARBA00004123"/>
    </source>
</evidence>
<dbReference type="CDD" id="cd12148">
    <property type="entry name" value="fungal_TF_MHR"/>
    <property type="match status" value="1"/>
</dbReference>
<accession>A0A1E5R6Q5</accession>
<evidence type="ECO:0000256" key="3">
    <source>
        <dbReference type="ARBA" id="ARBA00022833"/>
    </source>
</evidence>
<organism evidence="11 12">
    <name type="scientific">Hanseniaspora opuntiae</name>
    <dbReference type="NCBI Taxonomy" id="211096"/>
    <lineage>
        <taxon>Eukaryota</taxon>
        <taxon>Fungi</taxon>
        <taxon>Dikarya</taxon>
        <taxon>Ascomycota</taxon>
        <taxon>Saccharomycotina</taxon>
        <taxon>Saccharomycetes</taxon>
        <taxon>Saccharomycodales</taxon>
        <taxon>Saccharomycodaceae</taxon>
        <taxon>Hanseniaspora</taxon>
    </lineage>
</organism>
<dbReference type="InterPro" id="IPR036864">
    <property type="entry name" value="Zn2-C6_fun-type_DNA-bd_sf"/>
</dbReference>
<dbReference type="SMART" id="SM00066">
    <property type="entry name" value="GAL4"/>
    <property type="match status" value="1"/>
</dbReference>
<dbReference type="PANTHER" id="PTHR31313:SF81">
    <property type="entry name" value="TY1 ENHANCER ACTIVATOR"/>
    <property type="match status" value="1"/>
</dbReference>
<dbReference type="EMBL" id="LPNL01000008">
    <property type="protein sequence ID" value="OEJ82580.1"/>
    <property type="molecule type" value="Genomic_DNA"/>
</dbReference>
<evidence type="ECO:0000256" key="2">
    <source>
        <dbReference type="ARBA" id="ARBA00022723"/>
    </source>
</evidence>
<keyword evidence="12" id="KW-1185">Reference proteome</keyword>
<evidence type="ECO:0000256" key="6">
    <source>
        <dbReference type="ARBA" id="ARBA00023163"/>
    </source>
</evidence>
<dbReference type="InterPro" id="IPR051615">
    <property type="entry name" value="Transcr_Regulatory_Elem"/>
</dbReference>
<comment type="caution">
    <text evidence="11">The sequence shown here is derived from an EMBL/GenBank/DDBJ whole genome shotgun (WGS) entry which is preliminary data.</text>
</comment>
<dbReference type="GO" id="GO:0006351">
    <property type="term" value="P:DNA-templated transcription"/>
    <property type="evidence" value="ECO:0007669"/>
    <property type="project" value="InterPro"/>
</dbReference>
<evidence type="ECO:0000259" key="10">
    <source>
        <dbReference type="PROSITE" id="PS50048"/>
    </source>
</evidence>
<feature type="domain" description="Zn(2)-C6 fungal-type" evidence="10">
    <location>
        <begin position="71"/>
        <end position="98"/>
    </location>
</feature>
<dbReference type="InterPro" id="IPR001138">
    <property type="entry name" value="Zn2Cys6_DnaBD"/>
</dbReference>
<keyword evidence="7" id="KW-0539">Nucleus</keyword>
<reference evidence="12" key="1">
    <citation type="journal article" date="2016" name="Genome Announc.">
        <title>Genome sequences of three species of Hanseniaspora isolated from spontaneous wine fermentations.</title>
        <authorList>
            <person name="Sternes P.R."/>
            <person name="Lee D."/>
            <person name="Kutyna D.R."/>
            <person name="Borneman A.R."/>
        </authorList>
    </citation>
    <scope>NUCLEOTIDE SEQUENCE [LARGE SCALE GENOMIC DNA]</scope>
    <source>
        <strain evidence="12">AWRI3578</strain>
    </source>
</reference>
<gene>
    <name evidence="11" type="ORF">AWRI3578_g3328</name>
</gene>
<feature type="coiled-coil region" evidence="8">
    <location>
        <begin position="108"/>
        <end position="135"/>
    </location>
</feature>
<keyword evidence="8" id="KW-0175">Coiled coil</keyword>
<dbReference type="Pfam" id="PF04082">
    <property type="entry name" value="Fungal_trans"/>
    <property type="match status" value="1"/>
</dbReference>
<evidence type="ECO:0000313" key="12">
    <source>
        <dbReference type="Proteomes" id="UP000095605"/>
    </source>
</evidence>
<sequence>MSQNINNIHATSFDPSKIVIDQSAIESNVVYTQKSNSNGTASIKTPKLLPMSVPKKETENTNLPKKPSVLACDNCRSKRIRCDRQIPCGRCSRKGVKCEKTKLDLRRNRVKADEVDKLKERILELENLLDIKKSLSYDGFANNHNIDENLMNPSQNVNIIKSIKNFFQFLYPGLTLFIHRESFLYSFFNEYKSNYKESNYCSIELVYAVAALGSRVSDDLKQYSELYFNTAKNGVLKNRVFPEEKSNSVSLITTVQTLLTLSLYELGNGNFNQCFYLSGIAYRVGFDMSFQLDPSAWFDLKLYNNQQQNLQSGIPGYDVLTQEDIEIRSRIYWGCYLTDHFICLVLGRNPTLFCYNSTIPDSIEMQETDQTNDFQFKSKNPVNISVPLKQLIILSRIVEIFTKGFFMEHHIEKVKKLHYLAKFNEKLELWRLSLPGFLKWDKKLLMDPSLSSDPTISYFWYHYYIVVLTFNKPYVEENIVVIRNTIDSLEMMLENFSKLHDKYNLYQLFAVSIASNILLKIKNVIDDDELNAYVNKKISFFSRILGNLSKSYDYAERIKQFHIFDYSDMADINSNLLLDVNDFKEPKFESNIIKHETPSDFHSAVENTYSKNETHNVENTNAILSMLLNNQYNVDVDDFSSWLRKTSEPQAGSPSASLFHNEKQPGTPEPTGLEHKKRKMSVAFDKNPNSFFKPSQEAFNSIKNTNDFSLNEEVEEVIKKLFLNDDPEFEQFIKSGYHTF</sequence>
<evidence type="ECO:0000313" key="11">
    <source>
        <dbReference type="EMBL" id="OEJ82580.1"/>
    </source>
</evidence>
<dbReference type="GO" id="GO:0000981">
    <property type="term" value="F:DNA-binding transcription factor activity, RNA polymerase II-specific"/>
    <property type="evidence" value="ECO:0007669"/>
    <property type="project" value="InterPro"/>
</dbReference>
<dbReference type="GO" id="GO:0005634">
    <property type="term" value="C:nucleus"/>
    <property type="evidence" value="ECO:0007669"/>
    <property type="project" value="UniProtKB-SubCell"/>
</dbReference>
<dbReference type="CDD" id="cd00067">
    <property type="entry name" value="GAL4"/>
    <property type="match status" value="1"/>
</dbReference>
<dbReference type="InterPro" id="IPR007219">
    <property type="entry name" value="XnlR_reg_dom"/>
</dbReference>
<dbReference type="GO" id="GO:0008270">
    <property type="term" value="F:zinc ion binding"/>
    <property type="evidence" value="ECO:0007669"/>
    <property type="project" value="InterPro"/>
</dbReference>
<feature type="compositionally biased region" description="Polar residues" evidence="9">
    <location>
        <begin position="648"/>
        <end position="658"/>
    </location>
</feature>
<name>A0A1E5R6Q5_9ASCO</name>
<dbReference type="GO" id="GO:0003677">
    <property type="term" value="F:DNA binding"/>
    <property type="evidence" value="ECO:0007669"/>
    <property type="project" value="UniProtKB-KW"/>
</dbReference>
<dbReference type="AlphaFoldDB" id="A0A1E5R6Q5"/>
<dbReference type="Proteomes" id="UP000095605">
    <property type="component" value="Unassembled WGS sequence"/>
</dbReference>
<keyword evidence="2" id="KW-0479">Metal-binding</keyword>
<dbReference type="SUPFAM" id="SSF57701">
    <property type="entry name" value="Zn2/Cys6 DNA-binding domain"/>
    <property type="match status" value="1"/>
</dbReference>
<dbReference type="OrthoDB" id="3970540at2759"/>
<evidence type="ECO:0000256" key="4">
    <source>
        <dbReference type="ARBA" id="ARBA00023015"/>
    </source>
</evidence>
<evidence type="ECO:0000256" key="9">
    <source>
        <dbReference type="SAM" id="MobiDB-lite"/>
    </source>
</evidence>
<keyword evidence="3" id="KW-0862">Zinc</keyword>
<keyword evidence="4" id="KW-0805">Transcription regulation</keyword>
<dbReference type="PROSITE" id="PS50048">
    <property type="entry name" value="ZN2_CY6_FUNGAL_2"/>
    <property type="match status" value="1"/>
</dbReference>
<evidence type="ECO:0000256" key="7">
    <source>
        <dbReference type="ARBA" id="ARBA00023242"/>
    </source>
</evidence>
<evidence type="ECO:0000256" key="8">
    <source>
        <dbReference type="SAM" id="Coils"/>
    </source>
</evidence>
<dbReference type="PANTHER" id="PTHR31313">
    <property type="entry name" value="TY1 ENHANCER ACTIVATOR"/>
    <property type="match status" value="1"/>
</dbReference>
<dbReference type="Pfam" id="PF00172">
    <property type="entry name" value="Zn_clus"/>
    <property type="match status" value="1"/>
</dbReference>
<dbReference type="Gene3D" id="4.10.240.10">
    <property type="entry name" value="Zn(2)-C6 fungal-type DNA-binding domain"/>
    <property type="match status" value="1"/>
</dbReference>
<dbReference type="PROSITE" id="PS00463">
    <property type="entry name" value="ZN2_CY6_FUNGAL_1"/>
    <property type="match status" value="1"/>
</dbReference>